<gene>
    <name evidence="3" type="ORF">H9632_08700</name>
</gene>
<reference evidence="3 4" key="1">
    <citation type="submission" date="2020-08" db="EMBL/GenBank/DDBJ databases">
        <title>A Genomic Blueprint of the Chicken Gut Microbiome.</title>
        <authorList>
            <person name="Gilroy R."/>
            <person name="Ravi A."/>
            <person name="Getino M."/>
            <person name="Pursley I."/>
            <person name="Horton D.L."/>
            <person name="Alikhan N.-F."/>
            <person name="Baker D."/>
            <person name="Gharbi K."/>
            <person name="Hall N."/>
            <person name="Watson M."/>
            <person name="Adriaenssens E.M."/>
            <person name="Foster-Nyarko E."/>
            <person name="Jarju S."/>
            <person name="Secka A."/>
            <person name="Antonio M."/>
            <person name="Oren A."/>
            <person name="Chaudhuri R."/>
            <person name="La Ragione R.M."/>
            <person name="Hildebrand F."/>
            <person name="Pallen M.J."/>
        </authorList>
    </citation>
    <scope>NUCLEOTIDE SEQUENCE [LARGE SCALE GENOMIC DNA]</scope>
    <source>
        <strain evidence="3 4">Sa1YVA6</strain>
    </source>
</reference>
<dbReference type="EMBL" id="JACSPW010000007">
    <property type="protein sequence ID" value="MBD8033144.1"/>
    <property type="molecule type" value="Genomic_DNA"/>
</dbReference>
<dbReference type="Pfam" id="PF09851">
    <property type="entry name" value="SHOCT"/>
    <property type="match status" value="1"/>
</dbReference>
<keyword evidence="4" id="KW-1185">Reference proteome</keyword>
<sequence length="255" mass="28543">MGFFDLKATCGVCEQQVGLNRFKLKKSNAWICPSCLKEAGGATRINVNKVTVEEVKAIIQEKEDKLGDDPMSRAESMYQYCVDNKFGSGFNQKWGVKHFKILQDNLIGDEKVLMTFIGLHNYKSVTKHDSNYAYAITNKRILFGQKSITGEKFKAVNHERINDISFEKGMVFGILTIDTPQEKFEVGLGSESATAINNAIHEVLDKLKTSNKNDPTSVPVPISNAEEIIKYKELLDAGIITPEEFEAKKKQLLGL</sequence>
<evidence type="ECO:0000313" key="3">
    <source>
        <dbReference type="EMBL" id="MBD8033144.1"/>
    </source>
</evidence>
<evidence type="ECO:0000259" key="2">
    <source>
        <dbReference type="Pfam" id="PF14470"/>
    </source>
</evidence>
<evidence type="ECO:0000259" key="1">
    <source>
        <dbReference type="Pfam" id="PF09851"/>
    </source>
</evidence>
<dbReference type="InterPro" id="IPR018649">
    <property type="entry name" value="SHOCT"/>
</dbReference>
<dbReference type="InterPro" id="IPR039519">
    <property type="entry name" value="YokE-like_PH"/>
</dbReference>
<evidence type="ECO:0000313" key="4">
    <source>
        <dbReference type="Proteomes" id="UP000600565"/>
    </source>
</evidence>
<dbReference type="Pfam" id="PF14470">
    <property type="entry name" value="bPH_3"/>
    <property type="match status" value="1"/>
</dbReference>
<feature type="domain" description="YokE-like PH" evidence="2">
    <location>
        <begin position="109"/>
        <end position="201"/>
    </location>
</feature>
<protein>
    <submittedName>
        <fullName evidence="3">PH domain-containing protein</fullName>
    </submittedName>
</protein>
<accession>A0ABR8XMJ7</accession>
<dbReference type="Proteomes" id="UP000600565">
    <property type="component" value="Unassembled WGS sequence"/>
</dbReference>
<dbReference type="RefSeq" id="WP_191703719.1">
    <property type="nucleotide sequence ID" value="NZ_JACSPW010000007.1"/>
</dbReference>
<organism evidence="3 4">
    <name type="scientific">Solibacillus merdavium</name>
    <dbReference type="NCBI Taxonomy" id="2762218"/>
    <lineage>
        <taxon>Bacteria</taxon>
        <taxon>Bacillati</taxon>
        <taxon>Bacillota</taxon>
        <taxon>Bacilli</taxon>
        <taxon>Bacillales</taxon>
        <taxon>Caryophanaceae</taxon>
        <taxon>Solibacillus</taxon>
    </lineage>
</organism>
<feature type="domain" description="SHOCT" evidence="1">
    <location>
        <begin position="226"/>
        <end position="253"/>
    </location>
</feature>
<name>A0ABR8XMJ7_9BACL</name>
<comment type="caution">
    <text evidence="3">The sequence shown here is derived from an EMBL/GenBank/DDBJ whole genome shotgun (WGS) entry which is preliminary data.</text>
</comment>
<proteinExistence type="predicted"/>